<evidence type="ECO:0000259" key="5">
    <source>
        <dbReference type="PROSITE" id="PS50931"/>
    </source>
</evidence>
<dbReference type="InterPro" id="IPR005119">
    <property type="entry name" value="LysR_subst-bd"/>
</dbReference>
<dbReference type="Gene3D" id="1.10.10.10">
    <property type="entry name" value="Winged helix-like DNA-binding domain superfamily/Winged helix DNA-binding domain"/>
    <property type="match status" value="1"/>
</dbReference>
<dbReference type="AlphaFoldDB" id="A0A511XMQ0"/>
<dbReference type="Gene3D" id="3.40.190.10">
    <property type="entry name" value="Periplasmic binding protein-like II"/>
    <property type="match status" value="2"/>
</dbReference>
<dbReference type="GO" id="GO:0003677">
    <property type="term" value="F:DNA binding"/>
    <property type="evidence" value="ECO:0007669"/>
    <property type="project" value="UniProtKB-KW"/>
</dbReference>
<accession>A0A511XMQ0</accession>
<keyword evidence="7" id="KW-1185">Reference proteome</keyword>
<dbReference type="InterPro" id="IPR036390">
    <property type="entry name" value="WH_DNA-bd_sf"/>
</dbReference>
<dbReference type="EMBL" id="BJYG01000036">
    <property type="protein sequence ID" value="GEN64221.1"/>
    <property type="molecule type" value="Genomic_DNA"/>
</dbReference>
<keyword evidence="2" id="KW-0805">Transcription regulation</keyword>
<evidence type="ECO:0000256" key="1">
    <source>
        <dbReference type="ARBA" id="ARBA00009437"/>
    </source>
</evidence>
<dbReference type="InterPro" id="IPR000847">
    <property type="entry name" value="LysR_HTH_N"/>
</dbReference>
<comment type="similarity">
    <text evidence="1">Belongs to the LysR transcriptional regulatory family.</text>
</comment>
<dbReference type="SUPFAM" id="SSF46785">
    <property type="entry name" value="Winged helix' DNA-binding domain"/>
    <property type="match status" value="1"/>
</dbReference>
<dbReference type="Pfam" id="PF00126">
    <property type="entry name" value="HTH_1"/>
    <property type="match status" value="1"/>
</dbReference>
<protein>
    <submittedName>
        <fullName evidence="6">LysR family transcriptional regulator</fullName>
    </submittedName>
</protein>
<dbReference type="InterPro" id="IPR036388">
    <property type="entry name" value="WH-like_DNA-bd_sf"/>
</dbReference>
<evidence type="ECO:0000256" key="2">
    <source>
        <dbReference type="ARBA" id="ARBA00023015"/>
    </source>
</evidence>
<sequence length="335" mass="35926">MVLRIAWGLAGAESCVVHGRLARWMGYGMEWQRAADLRRLRYFVAVAECGSFTRAAAALGMEQPPLSQQIRQFEGDLGVSLFQRQTRGVVLTDIGAALLEQARTILALSEEFVATASGMARGERGHLRVGLAGAVSLLPIIPSTIRRFREAWPEVVVSFEESNTPALSAALHERRVDVAIVRPPVTDDRDLAIYPLLDEPTVAALPSGHEHAADGAIRLSMLEAEPLIIFPRELGPGFHDAILSACQNAGFTPKMGQQAPQIAATVPLVAAGLGVSVVPQSLSQIHAGGVTFHPIEEPAPKASLAIAVLRGRHVPLVTRFVAALREACREWEAGG</sequence>
<evidence type="ECO:0000256" key="3">
    <source>
        <dbReference type="ARBA" id="ARBA00023125"/>
    </source>
</evidence>
<dbReference type="CDD" id="cd08451">
    <property type="entry name" value="PBP2_BudR"/>
    <property type="match status" value="1"/>
</dbReference>
<name>A0A511XMQ0_9PROT</name>
<organism evidence="6 7">
    <name type="scientific">Acetobacter oeni</name>
    <dbReference type="NCBI Taxonomy" id="304077"/>
    <lineage>
        <taxon>Bacteria</taxon>
        <taxon>Pseudomonadati</taxon>
        <taxon>Pseudomonadota</taxon>
        <taxon>Alphaproteobacteria</taxon>
        <taxon>Acetobacterales</taxon>
        <taxon>Acetobacteraceae</taxon>
        <taxon>Acetobacter</taxon>
    </lineage>
</organism>
<dbReference type="FunFam" id="1.10.10.10:FF:000001">
    <property type="entry name" value="LysR family transcriptional regulator"/>
    <property type="match status" value="1"/>
</dbReference>
<comment type="caution">
    <text evidence="6">The sequence shown here is derived from an EMBL/GenBank/DDBJ whole genome shotgun (WGS) entry which is preliminary data.</text>
</comment>
<dbReference type="GO" id="GO:0003700">
    <property type="term" value="F:DNA-binding transcription factor activity"/>
    <property type="evidence" value="ECO:0007669"/>
    <property type="project" value="InterPro"/>
</dbReference>
<evidence type="ECO:0000256" key="4">
    <source>
        <dbReference type="ARBA" id="ARBA00023163"/>
    </source>
</evidence>
<dbReference type="InterPro" id="IPR037410">
    <property type="entry name" value="BudR_PBP2"/>
</dbReference>
<keyword evidence="3" id="KW-0238">DNA-binding</keyword>
<reference evidence="6 7" key="1">
    <citation type="submission" date="2019-07" db="EMBL/GenBank/DDBJ databases">
        <title>Whole genome shotgun sequence of Acetobacter oeni NBRC 105207.</title>
        <authorList>
            <person name="Hosoyama A."/>
            <person name="Uohara A."/>
            <person name="Ohji S."/>
            <person name="Ichikawa N."/>
        </authorList>
    </citation>
    <scope>NUCLEOTIDE SEQUENCE [LARGE SCALE GENOMIC DNA]</scope>
    <source>
        <strain evidence="6 7">NBRC 105207</strain>
    </source>
</reference>
<dbReference type="PANTHER" id="PTHR30346">
    <property type="entry name" value="TRANSCRIPTIONAL DUAL REGULATOR HCAR-RELATED"/>
    <property type="match status" value="1"/>
</dbReference>
<dbReference type="SUPFAM" id="SSF53850">
    <property type="entry name" value="Periplasmic binding protein-like II"/>
    <property type="match status" value="1"/>
</dbReference>
<feature type="domain" description="HTH lysR-type" evidence="5">
    <location>
        <begin position="36"/>
        <end position="92"/>
    </location>
</feature>
<dbReference type="Pfam" id="PF03466">
    <property type="entry name" value="LysR_substrate"/>
    <property type="match status" value="1"/>
</dbReference>
<dbReference type="PANTHER" id="PTHR30346:SF30">
    <property type="entry name" value="SMALL NEUTRAL PROTEASE REGULATORY PROTEIN"/>
    <property type="match status" value="1"/>
</dbReference>
<dbReference type="Proteomes" id="UP000321746">
    <property type="component" value="Unassembled WGS sequence"/>
</dbReference>
<evidence type="ECO:0000313" key="7">
    <source>
        <dbReference type="Proteomes" id="UP000321746"/>
    </source>
</evidence>
<dbReference type="GO" id="GO:0032993">
    <property type="term" value="C:protein-DNA complex"/>
    <property type="evidence" value="ECO:0007669"/>
    <property type="project" value="TreeGrafter"/>
</dbReference>
<dbReference type="PROSITE" id="PS50931">
    <property type="entry name" value="HTH_LYSR"/>
    <property type="match status" value="1"/>
</dbReference>
<dbReference type="PRINTS" id="PR00039">
    <property type="entry name" value="HTHLYSR"/>
</dbReference>
<evidence type="ECO:0000313" key="6">
    <source>
        <dbReference type="EMBL" id="GEN64221.1"/>
    </source>
</evidence>
<gene>
    <name evidence="6" type="ORF">AOE01nite_24450</name>
</gene>
<proteinExistence type="inferred from homology"/>
<keyword evidence="4" id="KW-0804">Transcription</keyword>